<reference evidence="5 6" key="1">
    <citation type="journal article" date="2016" name="Int. J. Syst. Evol. Microbiol.">
        <title>Descriptions of Anaerotaenia torta gen. nov., sp. nov. and Anaerocolumna cellulosilytica gen. nov., sp. nov. isolated from a methanogenic reactor of cattle waste.</title>
        <authorList>
            <person name="Uek A."/>
            <person name="Ohtaki Y."/>
            <person name="Kaku N."/>
            <person name="Ueki K."/>
        </authorList>
    </citation>
    <scope>NUCLEOTIDE SEQUENCE [LARGE SCALE GENOMIC DNA]</scope>
    <source>
        <strain evidence="5 6">SN021</strain>
    </source>
</reference>
<sequence>MYTEKSMIGLFILFFVLMIISAVKMTYDYKKKGRLTLPGSVILLVWFCVHGLIMDYATCNSIYEQADNFLLRTTGILLIVSGLVIMVIAMINFGTFTRTMGVNTNELITTGLYRYTRNPQYVGYGITVIGFNVAWFTPISVVSMITYLIMIYITIVIEEKNLKRIYGEDFTSFCNTTPRFIGL</sequence>
<dbReference type="EMBL" id="AP023367">
    <property type="protein sequence ID" value="BCJ94422.1"/>
    <property type="molecule type" value="Genomic_DNA"/>
</dbReference>
<dbReference type="PANTHER" id="PTHR12714">
    <property type="entry name" value="PROTEIN-S ISOPRENYLCYSTEINE O-METHYLTRANSFERASE"/>
    <property type="match status" value="1"/>
</dbReference>
<evidence type="ECO:0000256" key="4">
    <source>
        <dbReference type="ARBA" id="ARBA00023136"/>
    </source>
</evidence>
<accession>A0A6S6R4N0</accession>
<dbReference type="Proteomes" id="UP000515561">
    <property type="component" value="Chromosome"/>
</dbReference>
<evidence type="ECO:0000313" key="5">
    <source>
        <dbReference type="EMBL" id="BCJ94422.1"/>
    </source>
</evidence>
<name>A0A6S6R4N0_9FIRM</name>
<evidence type="ECO:0000313" key="6">
    <source>
        <dbReference type="Proteomes" id="UP000515561"/>
    </source>
</evidence>
<organism evidence="5 6">
    <name type="scientific">Anaerocolumna cellulosilytica</name>
    <dbReference type="NCBI Taxonomy" id="433286"/>
    <lineage>
        <taxon>Bacteria</taxon>
        <taxon>Bacillati</taxon>
        <taxon>Bacillota</taxon>
        <taxon>Clostridia</taxon>
        <taxon>Lachnospirales</taxon>
        <taxon>Lachnospiraceae</taxon>
        <taxon>Anaerocolumna</taxon>
    </lineage>
</organism>
<comment type="subcellular location">
    <subcellularLocation>
        <location evidence="1">Endomembrane system</location>
        <topology evidence="1">Multi-pass membrane protein</topology>
    </subcellularLocation>
</comment>
<dbReference type="Gene3D" id="1.20.120.1630">
    <property type="match status" value="1"/>
</dbReference>
<dbReference type="PANTHER" id="PTHR12714:SF9">
    <property type="entry name" value="PROTEIN-S-ISOPRENYLCYSTEINE O-METHYLTRANSFERASE"/>
    <property type="match status" value="1"/>
</dbReference>
<evidence type="ECO:0000256" key="2">
    <source>
        <dbReference type="ARBA" id="ARBA00022692"/>
    </source>
</evidence>
<dbReference type="GO" id="GO:0012505">
    <property type="term" value="C:endomembrane system"/>
    <property type="evidence" value="ECO:0007669"/>
    <property type="project" value="UniProtKB-SubCell"/>
</dbReference>
<evidence type="ECO:0000256" key="3">
    <source>
        <dbReference type="ARBA" id="ARBA00022989"/>
    </source>
</evidence>
<dbReference type="KEGG" id="acel:acsn021_19910"/>
<protein>
    <submittedName>
        <fullName evidence="5">Uncharacterized protein</fullName>
    </submittedName>
</protein>
<gene>
    <name evidence="5" type="ORF">acsn021_19910</name>
</gene>
<proteinExistence type="predicted"/>
<keyword evidence="4" id="KW-0472">Membrane</keyword>
<dbReference type="RefSeq" id="WP_184093341.1">
    <property type="nucleotide sequence ID" value="NZ_AP023367.1"/>
</dbReference>
<evidence type="ECO:0000256" key="1">
    <source>
        <dbReference type="ARBA" id="ARBA00004127"/>
    </source>
</evidence>
<dbReference type="InterPro" id="IPR007318">
    <property type="entry name" value="Phopholipid_MeTrfase"/>
</dbReference>
<dbReference type="AlphaFoldDB" id="A0A6S6R4N0"/>
<keyword evidence="3" id="KW-1133">Transmembrane helix</keyword>
<dbReference type="Pfam" id="PF04191">
    <property type="entry name" value="PEMT"/>
    <property type="match status" value="1"/>
</dbReference>
<dbReference type="GO" id="GO:0016740">
    <property type="term" value="F:transferase activity"/>
    <property type="evidence" value="ECO:0007669"/>
    <property type="project" value="UniProtKB-ARBA"/>
</dbReference>
<keyword evidence="6" id="KW-1185">Reference proteome</keyword>
<keyword evidence="2" id="KW-0812">Transmembrane</keyword>